<dbReference type="PANTHER" id="PTHR34298:SF2">
    <property type="entry name" value="SEGREGATION AND CONDENSATION PROTEIN B"/>
    <property type="match status" value="1"/>
</dbReference>
<evidence type="ECO:0000256" key="5">
    <source>
        <dbReference type="SAM" id="MobiDB-lite"/>
    </source>
</evidence>
<protein>
    <submittedName>
        <fullName evidence="6">Segregation and condensation protein B</fullName>
    </submittedName>
</protein>
<evidence type="ECO:0000313" key="6">
    <source>
        <dbReference type="EMBL" id="KCZ83436.1"/>
    </source>
</evidence>
<feature type="region of interest" description="Disordered" evidence="5">
    <location>
        <begin position="254"/>
        <end position="313"/>
    </location>
</feature>
<dbReference type="InterPro" id="IPR036390">
    <property type="entry name" value="WH_DNA-bd_sf"/>
</dbReference>
<dbReference type="Pfam" id="PF04079">
    <property type="entry name" value="SMC_ScpB"/>
    <property type="match status" value="1"/>
</dbReference>
<proteinExistence type="predicted"/>
<dbReference type="InterPro" id="IPR005234">
    <property type="entry name" value="ScpB_csome_segregation"/>
</dbReference>
<evidence type="ECO:0000256" key="1">
    <source>
        <dbReference type="ARBA" id="ARBA00022490"/>
    </source>
</evidence>
<evidence type="ECO:0000256" key="2">
    <source>
        <dbReference type="ARBA" id="ARBA00022618"/>
    </source>
</evidence>
<comment type="caution">
    <text evidence="6">The sequence shown here is derived from an EMBL/GenBank/DDBJ whole genome shotgun (WGS) entry which is preliminary data.</text>
</comment>
<dbReference type="GO" id="GO:0051304">
    <property type="term" value="P:chromosome separation"/>
    <property type="evidence" value="ECO:0007669"/>
    <property type="project" value="InterPro"/>
</dbReference>
<name>A0A069E193_9PROT</name>
<sequence>MQMFEKIEMNDETPAENKPSAVTQLALAFRRSEEALHDDMSDALAEGVRRAEAVLFAAGEPMSATQIAEILPQGVEAADVLMTLRALYVNRGVNLVEVAGKWRFQTAQDLSYLFVEERQVQKKLSQAALETLAIIAYGQPVTRAEIEAVRGVAVSKAVLDTLMETGWTKIKGRRKTPGQPLTYGTTDAFLEHFGLESLSTLPGKADLEAEGLLSDVIPDGFQMPDEEALSEEELLVDAGGDTEEIESFVTDFMDDAPDEDDMDADAEVEAEPAPEDKVEEAEAGEEEDDGISVFAYTRAPVRSADDEEEFDRDDIKAAVMRLRKEERTPEQPMSEWTEDE</sequence>
<dbReference type="SUPFAM" id="SSF46785">
    <property type="entry name" value="Winged helix' DNA-binding domain"/>
    <property type="match status" value="2"/>
</dbReference>
<dbReference type="NCBIfam" id="TIGR00281">
    <property type="entry name" value="SMC-Scp complex subunit ScpB"/>
    <property type="match status" value="1"/>
</dbReference>
<keyword evidence="2" id="KW-0132">Cell division</keyword>
<keyword evidence="1" id="KW-0963">Cytoplasm</keyword>
<dbReference type="AlphaFoldDB" id="A0A069E193"/>
<dbReference type="GO" id="GO:0051301">
    <property type="term" value="P:cell division"/>
    <property type="evidence" value="ECO:0007669"/>
    <property type="project" value="UniProtKB-KW"/>
</dbReference>
<dbReference type="PANTHER" id="PTHR34298">
    <property type="entry name" value="SEGREGATION AND CONDENSATION PROTEIN B"/>
    <property type="match status" value="1"/>
</dbReference>
<evidence type="ECO:0000256" key="4">
    <source>
        <dbReference type="ARBA" id="ARBA00023306"/>
    </source>
</evidence>
<reference evidence="6 7" key="1">
    <citation type="journal article" date="2014" name="Antonie Van Leeuwenhoek">
        <title>Hyphomonas beringensis sp. nov. and Hyphomonas chukchiensis sp. nov., isolated from surface seawater of the Bering Sea and Chukchi Sea.</title>
        <authorList>
            <person name="Li C."/>
            <person name="Lai Q."/>
            <person name="Li G."/>
            <person name="Dong C."/>
            <person name="Wang J."/>
            <person name="Liao Y."/>
            <person name="Shao Z."/>
        </authorList>
    </citation>
    <scope>NUCLEOTIDE SEQUENCE [LARGE SCALE GENOMIC DNA]</scope>
    <source>
        <strain evidence="6 7">MHS-3</strain>
    </source>
</reference>
<evidence type="ECO:0000313" key="7">
    <source>
        <dbReference type="Proteomes" id="UP000027446"/>
    </source>
</evidence>
<dbReference type="Proteomes" id="UP000027446">
    <property type="component" value="Unassembled WGS sequence"/>
</dbReference>
<dbReference type="STRING" id="1280949.HAD_12569"/>
<feature type="compositionally biased region" description="Acidic residues" evidence="5">
    <location>
        <begin position="254"/>
        <end position="290"/>
    </location>
</feature>
<dbReference type="eggNOG" id="COG1386">
    <property type="taxonomic scope" value="Bacteria"/>
</dbReference>
<dbReference type="InterPro" id="IPR036388">
    <property type="entry name" value="WH-like_DNA-bd_sf"/>
</dbReference>
<dbReference type="EMBL" id="ARYH01000002">
    <property type="protein sequence ID" value="KCZ83436.1"/>
    <property type="molecule type" value="Genomic_DNA"/>
</dbReference>
<gene>
    <name evidence="6" type="ORF">HAD_12569</name>
</gene>
<evidence type="ECO:0000256" key="3">
    <source>
        <dbReference type="ARBA" id="ARBA00022829"/>
    </source>
</evidence>
<accession>A0A069E193</accession>
<keyword evidence="7" id="KW-1185">Reference proteome</keyword>
<dbReference type="PATRIC" id="fig|1280949.3.peg.2562"/>
<keyword evidence="4" id="KW-0131">Cell cycle</keyword>
<organism evidence="6 7">
    <name type="scientific">Hyphomonas adhaerens MHS-3</name>
    <dbReference type="NCBI Taxonomy" id="1280949"/>
    <lineage>
        <taxon>Bacteria</taxon>
        <taxon>Pseudomonadati</taxon>
        <taxon>Pseudomonadota</taxon>
        <taxon>Alphaproteobacteria</taxon>
        <taxon>Hyphomonadales</taxon>
        <taxon>Hyphomonadaceae</taxon>
        <taxon>Hyphomonas</taxon>
    </lineage>
</organism>
<keyword evidence="3" id="KW-0159">Chromosome partition</keyword>
<dbReference type="Gene3D" id="1.10.10.10">
    <property type="entry name" value="Winged helix-like DNA-binding domain superfamily/Winged helix DNA-binding domain"/>
    <property type="match status" value="2"/>
</dbReference>